<reference evidence="2 3" key="1">
    <citation type="submission" date="2023-11" db="EMBL/GenBank/DDBJ databases">
        <title>Draft genome of Azohydromonas lata strain H1 (DSM1123), a polyhydroxyalkanoate producer.</title>
        <authorList>
            <person name="Traversa D."/>
            <person name="D'Addabbo P."/>
            <person name="Pazzani C."/>
            <person name="Manzari C."/>
            <person name="Chiara M."/>
            <person name="Scrascia M."/>
        </authorList>
    </citation>
    <scope>NUCLEOTIDE SEQUENCE [LARGE SCALE GENOMIC DNA]</scope>
    <source>
        <strain evidence="2 3">H1</strain>
    </source>
</reference>
<evidence type="ECO:0000259" key="1">
    <source>
        <dbReference type="Pfam" id="PF12706"/>
    </source>
</evidence>
<comment type="caution">
    <text evidence="2">The sequence shown here is derived from an EMBL/GenBank/DDBJ whole genome shotgun (WGS) entry which is preliminary data.</text>
</comment>
<evidence type="ECO:0000313" key="2">
    <source>
        <dbReference type="EMBL" id="MDZ5457181.1"/>
    </source>
</evidence>
<dbReference type="Gene3D" id="3.60.15.10">
    <property type="entry name" value="Ribonuclease Z/Hydroxyacylglutathione hydrolase-like"/>
    <property type="match status" value="1"/>
</dbReference>
<feature type="domain" description="Metallo-beta-lactamase" evidence="1">
    <location>
        <begin position="24"/>
        <end position="176"/>
    </location>
</feature>
<gene>
    <name evidence="2" type="ORF">SM757_11420</name>
</gene>
<evidence type="ECO:0000313" key="3">
    <source>
        <dbReference type="Proteomes" id="UP001293718"/>
    </source>
</evidence>
<keyword evidence="3" id="KW-1185">Reference proteome</keyword>
<dbReference type="InterPro" id="IPR001279">
    <property type="entry name" value="Metallo-B-lactamas"/>
</dbReference>
<protein>
    <submittedName>
        <fullName evidence="2">MBL fold metallo-hydrolase</fullName>
    </submittedName>
</protein>
<dbReference type="InterPro" id="IPR036866">
    <property type="entry name" value="RibonucZ/Hydroxyglut_hydro"/>
</dbReference>
<dbReference type="EMBL" id="JAXOJX010000015">
    <property type="protein sequence ID" value="MDZ5457181.1"/>
    <property type="molecule type" value="Genomic_DNA"/>
</dbReference>
<dbReference type="Pfam" id="PF12706">
    <property type="entry name" value="Lactamase_B_2"/>
    <property type="match status" value="1"/>
</dbReference>
<accession>A0ABU5IDK5</accession>
<name>A0ABU5IDK5_9BURK</name>
<organism evidence="2 3">
    <name type="scientific">Azohydromonas lata</name>
    <dbReference type="NCBI Taxonomy" id="45677"/>
    <lineage>
        <taxon>Bacteria</taxon>
        <taxon>Pseudomonadati</taxon>
        <taxon>Pseudomonadota</taxon>
        <taxon>Betaproteobacteria</taxon>
        <taxon>Burkholderiales</taxon>
        <taxon>Sphaerotilaceae</taxon>
        <taxon>Azohydromonas</taxon>
    </lineage>
</organism>
<proteinExistence type="predicted"/>
<sequence length="221" mass="23484">MMKLLLLGAEGSAARAAALSDGSRWVLLNAPTDLERQLQRHPQLQAQPLAGVVLMDAQMDHVAGLLGLREGPPVELYATPAVFETLTTELPLLQVVDRCCGVRWHLLPVAGDSAAASFRIEALPGLRFTAFAAGDEHAPGATLALEVEDVRDGRRLLYWPGPWPLPPNHGADCLLLGDCGAARPGDDAARRVLLHPAAPAPAPSLCSQGMELAFDGMEIEL</sequence>
<dbReference type="Proteomes" id="UP001293718">
    <property type="component" value="Unassembled WGS sequence"/>
</dbReference>
<dbReference type="SUPFAM" id="SSF56281">
    <property type="entry name" value="Metallo-hydrolase/oxidoreductase"/>
    <property type="match status" value="1"/>
</dbReference>
<dbReference type="RefSeq" id="WP_066342280.1">
    <property type="nucleotide sequence ID" value="NZ_JAXOJX010000015.1"/>
</dbReference>